<dbReference type="PRINTS" id="PR00297">
    <property type="entry name" value="CHAPERONIN10"/>
</dbReference>
<dbReference type="SMART" id="SM00883">
    <property type="entry name" value="Cpn10"/>
    <property type="match status" value="1"/>
</dbReference>
<dbReference type="InterPro" id="IPR020818">
    <property type="entry name" value="Chaperonin_GroES"/>
</dbReference>
<evidence type="ECO:0000256" key="2">
    <source>
        <dbReference type="ARBA" id="ARBA00023186"/>
    </source>
</evidence>
<protein>
    <recommendedName>
        <fullName evidence="3">Co-chaperonin GroES</fullName>
    </recommendedName>
    <alternativeName>
        <fullName evidence="3">10 kDa chaperonin</fullName>
    </alternativeName>
    <alternativeName>
        <fullName evidence="3">Chaperonin-10</fullName>
        <shortName evidence="3">Cpn10</shortName>
    </alternativeName>
</protein>
<dbReference type="InterPro" id="IPR037124">
    <property type="entry name" value="Chaperonin_GroES_sf"/>
</dbReference>
<comment type="subunit">
    <text evidence="3">Heptamer of 7 subunits arranged in a ring. Interacts with the chaperonin GroEL.</text>
</comment>
<organism evidence="5">
    <name type="scientific">Cyanoptyche gloeocystis</name>
    <dbReference type="NCBI Taxonomy" id="77922"/>
    <lineage>
        <taxon>Eukaryota</taxon>
        <taxon>Glaucocystophyceae</taxon>
        <taxon>Glaucocystophyceae incertae sedis</taxon>
        <taxon>Cyanoptyche</taxon>
    </lineage>
</organism>
<dbReference type="SUPFAM" id="SSF50129">
    <property type="entry name" value="GroES-like"/>
    <property type="match status" value="1"/>
</dbReference>
<name>A0A3G1IWM7_9EUKA</name>
<geneLocation type="plastid" evidence="5"/>
<dbReference type="FunFam" id="2.30.33.40:FF:000001">
    <property type="entry name" value="10 kDa chaperonin"/>
    <property type="match status" value="1"/>
</dbReference>
<reference evidence="5" key="1">
    <citation type="submission" date="2017-05" db="EMBL/GenBank/DDBJ databases">
        <title>Plastid comparative genomics reveals ancient divergence between Glaucophyte genera.</title>
        <authorList>
            <person name="Figueroa-Martinez F.J."/>
            <person name="Jackson C."/>
            <person name="Reyes-Prieto A."/>
        </authorList>
    </citation>
    <scope>NUCLEOTIDE SEQUENCE</scope>
    <source>
        <strain evidence="5">SAG 4.97</strain>
    </source>
</reference>
<evidence type="ECO:0000313" key="5">
    <source>
        <dbReference type="EMBL" id="ASQ40422.1"/>
    </source>
</evidence>
<accession>A0A3G1IWM7</accession>
<dbReference type="InterPro" id="IPR011032">
    <property type="entry name" value="GroES-like_sf"/>
</dbReference>
<dbReference type="GO" id="GO:0046872">
    <property type="term" value="F:metal ion binding"/>
    <property type="evidence" value="ECO:0007669"/>
    <property type="project" value="TreeGrafter"/>
</dbReference>
<dbReference type="EMBL" id="MF167427">
    <property type="protein sequence ID" value="ASQ40422.1"/>
    <property type="molecule type" value="Genomic_DNA"/>
</dbReference>
<dbReference type="CDD" id="cd00320">
    <property type="entry name" value="cpn10"/>
    <property type="match status" value="1"/>
</dbReference>
<dbReference type="Pfam" id="PF00166">
    <property type="entry name" value="Cpn10"/>
    <property type="match status" value="1"/>
</dbReference>
<comment type="similarity">
    <text evidence="1 3 4">Belongs to the GroES chaperonin family.</text>
</comment>
<proteinExistence type="inferred from homology"/>
<dbReference type="GO" id="GO:0044183">
    <property type="term" value="F:protein folding chaperone"/>
    <property type="evidence" value="ECO:0007669"/>
    <property type="project" value="InterPro"/>
</dbReference>
<keyword evidence="2 3" id="KW-0143">Chaperone</keyword>
<evidence type="ECO:0000256" key="4">
    <source>
        <dbReference type="RuleBase" id="RU003479"/>
    </source>
</evidence>
<dbReference type="GO" id="GO:0051082">
    <property type="term" value="F:unfolded protein binding"/>
    <property type="evidence" value="ECO:0007669"/>
    <property type="project" value="TreeGrafter"/>
</dbReference>
<evidence type="ECO:0000256" key="1">
    <source>
        <dbReference type="ARBA" id="ARBA00006975"/>
    </source>
</evidence>
<keyword evidence="5" id="KW-0934">Plastid</keyword>
<dbReference type="NCBIfam" id="NF001531">
    <property type="entry name" value="PRK00364.2-2"/>
    <property type="match status" value="1"/>
</dbReference>
<dbReference type="GO" id="GO:0005524">
    <property type="term" value="F:ATP binding"/>
    <property type="evidence" value="ECO:0007669"/>
    <property type="project" value="InterPro"/>
</dbReference>
<gene>
    <name evidence="3 5" type="primary">groES</name>
    <name evidence="3" type="synonym">groS</name>
</gene>
<dbReference type="Gene3D" id="2.30.33.40">
    <property type="entry name" value="GroES chaperonin"/>
    <property type="match status" value="1"/>
</dbReference>
<comment type="function">
    <text evidence="3">Together with the chaperonin GroEL, plays an essential role in assisting protein folding. The GroEL-GroES system forms a nano-cage that allows encapsulation of the non-native substrate proteins and provides a physical environment optimized to promote and accelerate protein folding. GroES binds to the apical surface of the GroEL ring, thereby capping the opening of the GroEL channel.</text>
</comment>
<dbReference type="NCBIfam" id="NF001533">
    <property type="entry name" value="PRK00364.2-4"/>
    <property type="match status" value="1"/>
</dbReference>
<dbReference type="PANTHER" id="PTHR10772:SF58">
    <property type="entry name" value="CO-CHAPERONIN GROES"/>
    <property type="match status" value="1"/>
</dbReference>
<dbReference type="HAMAP" id="MF_00580">
    <property type="entry name" value="CH10"/>
    <property type="match status" value="1"/>
</dbReference>
<dbReference type="PANTHER" id="PTHR10772">
    <property type="entry name" value="10 KDA HEAT SHOCK PROTEIN"/>
    <property type="match status" value="1"/>
</dbReference>
<evidence type="ECO:0000256" key="3">
    <source>
        <dbReference type="HAMAP-Rule" id="MF_00580"/>
    </source>
</evidence>
<sequence>MDSVDLNVSTLKPLGERVLVKMDKTEEKTTGGILLPDNAKKKPQIGEIIAIGNNKKNSEDSVTSISLQIGNKVLYSKYAGTNIKINNDEYILLNEKDILAIIE</sequence>
<dbReference type="AlphaFoldDB" id="A0A3G1IWM7"/>
<dbReference type="InterPro" id="IPR018369">
    <property type="entry name" value="Chaprnonin_Cpn10_CS"/>
</dbReference>
<dbReference type="PROSITE" id="PS00681">
    <property type="entry name" value="CHAPERONINS_CPN10"/>
    <property type="match status" value="1"/>
</dbReference>
<dbReference type="GO" id="GO:0051087">
    <property type="term" value="F:protein-folding chaperone binding"/>
    <property type="evidence" value="ECO:0007669"/>
    <property type="project" value="TreeGrafter"/>
</dbReference>